<dbReference type="PANTHER" id="PTHR45832:SF22">
    <property type="entry name" value="SERINE_THREONINE-PROTEIN KINASE SAMKA-RELATED"/>
    <property type="match status" value="1"/>
</dbReference>
<name>B0Y7X5_ASPFC</name>
<gene>
    <name evidence="6" type="ORF">AFUB_075350</name>
</gene>
<evidence type="ECO:0000313" key="7">
    <source>
        <dbReference type="Proteomes" id="UP000001699"/>
    </source>
</evidence>
<dbReference type="InterPro" id="IPR000719">
    <property type="entry name" value="Prot_kinase_dom"/>
</dbReference>
<accession>B0Y7X5</accession>
<evidence type="ECO:0000256" key="1">
    <source>
        <dbReference type="ARBA" id="ARBA00008874"/>
    </source>
</evidence>
<dbReference type="Pfam" id="PF00069">
    <property type="entry name" value="Pkinase"/>
    <property type="match status" value="1"/>
</dbReference>
<dbReference type="InterPro" id="IPR011009">
    <property type="entry name" value="Kinase-like_dom_sf"/>
</dbReference>
<feature type="domain" description="Protein kinase" evidence="5">
    <location>
        <begin position="87"/>
        <end position="328"/>
    </location>
</feature>
<evidence type="ECO:0000313" key="6">
    <source>
        <dbReference type="EMBL" id="EDP49506.1"/>
    </source>
</evidence>
<dbReference type="AlphaFoldDB" id="B0Y7X5"/>
<reference evidence="6 7" key="1">
    <citation type="journal article" date="2008" name="PLoS Genet.">
        <title>Genomic islands in the pathogenic filamentous fungus Aspergillus fumigatus.</title>
        <authorList>
            <person name="Fedorova N.D."/>
            <person name="Khaldi N."/>
            <person name="Joardar V.S."/>
            <person name="Maiti R."/>
            <person name="Amedeo P."/>
            <person name="Anderson M.J."/>
            <person name="Crabtree J."/>
            <person name="Silva J.C."/>
            <person name="Badger J.H."/>
            <person name="Albarraq A."/>
            <person name="Angiuoli S."/>
            <person name="Bussey H."/>
            <person name="Bowyer P."/>
            <person name="Cotty P.J."/>
            <person name="Dyer P.S."/>
            <person name="Egan A."/>
            <person name="Galens K."/>
            <person name="Fraser-Liggett C.M."/>
            <person name="Haas B.J."/>
            <person name="Inman J.M."/>
            <person name="Kent R."/>
            <person name="Lemieux S."/>
            <person name="Malavazi I."/>
            <person name="Orvis J."/>
            <person name="Roemer T."/>
            <person name="Ronning C.M."/>
            <person name="Sundaram J.P."/>
            <person name="Sutton G."/>
            <person name="Turner G."/>
            <person name="Venter J.C."/>
            <person name="White O.R."/>
            <person name="Whitty B.R."/>
            <person name="Youngman P."/>
            <person name="Wolfe K.H."/>
            <person name="Goldman G.H."/>
            <person name="Wortman J.R."/>
            <person name="Jiang B."/>
            <person name="Denning D.W."/>
            <person name="Nierman W.C."/>
        </authorList>
    </citation>
    <scope>NUCLEOTIDE SEQUENCE [LARGE SCALE GENOMIC DNA]</scope>
    <source>
        <strain evidence="7">CBS 144.89 / FGSC A1163 / CEA10</strain>
    </source>
</reference>
<evidence type="ECO:0000256" key="3">
    <source>
        <dbReference type="ARBA" id="ARBA00022840"/>
    </source>
</evidence>
<feature type="compositionally biased region" description="Polar residues" evidence="4">
    <location>
        <begin position="41"/>
        <end position="50"/>
    </location>
</feature>
<dbReference type="SMART" id="SM00220">
    <property type="entry name" value="S_TKc"/>
    <property type="match status" value="1"/>
</dbReference>
<evidence type="ECO:0000256" key="4">
    <source>
        <dbReference type="SAM" id="MobiDB-lite"/>
    </source>
</evidence>
<evidence type="ECO:0000256" key="2">
    <source>
        <dbReference type="ARBA" id="ARBA00022741"/>
    </source>
</evidence>
<evidence type="ECO:0000259" key="5">
    <source>
        <dbReference type="PROSITE" id="PS50011"/>
    </source>
</evidence>
<organism evidence="6 7">
    <name type="scientific">Aspergillus fumigatus (strain CBS 144.89 / FGSC A1163 / CEA10)</name>
    <name type="common">Neosartorya fumigata</name>
    <dbReference type="NCBI Taxonomy" id="451804"/>
    <lineage>
        <taxon>Eukaryota</taxon>
        <taxon>Fungi</taxon>
        <taxon>Dikarya</taxon>
        <taxon>Ascomycota</taxon>
        <taxon>Pezizomycotina</taxon>
        <taxon>Eurotiomycetes</taxon>
        <taxon>Eurotiomycetidae</taxon>
        <taxon>Eurotiales</taxon>
        <taxon>Aspergillaceae</taxon>
        <taxon>Aspergillus</taxon>
        <taxon>Aspergillus subgen. Fumigati</taxon>
    </lineage>
</organism>
<comment type="similarity">
    <text evidence="1">Belongs to the protein kinase superfamily. STE Ser/Thr protein kinase family. STE20 subfamily.</text>
</comment>
<dbReference type="EMBL" id="DS499599">
    <property type="protein sequence ID" value="EDP49506.1"/>
    <property type="molecule type" value="Genomic_DNA"/>
</dbReference>
<keyword evidence="2" id="KW-0547">Nucleotide-binding</keyword>
<feature type="compositionally biased region" description="Polar residues" evidence="4">
    <location>
        <begin position="22"/>
        <end position="33"/>
    </location>
</feature>
<proteinExistence type="inferred from homology"/>
<dbReference type="Proteomes" id="UP000001699">
    <property type="component" value="Unassembled WGS sequence"/>
</dbReference>
<dbReference type="SUPFAM" id="SSF56112">
    <property type="entry name" value="Protein kinase-like (PK-like)"/>
    <property type="match status" value="1"/>
</dbReference>
<dbReference type="OrthoDB" id="4062651at2759"/>
<dbReference type="InterPro" id="IPR051931">
    <property type="entry name" value="PAK3-like"/>
</dbReference>
<sequence>MSSNKYIRASDSQLPHVPDQFTPGTHSSGSQPHQSKEMLQLQRSRQASGHQSRETDIRSGKVIQGPPKALGLPQVVGSDSSTSHPLIVREKESPWNTFKPVFSCKLAGTVIIAAHKTRPSQLEAIRAYSPEQADEMLRAFQVIRHENILSAKECYREGNRLFVLVDDLPLTLEHLVSLHPDQHQVASVMHQILNGLHYLVEAGFEHTSLTSSNILLGSDGIVKIAALEHCVKRPRTQSQAQVINSLATIMMQLMQSYEMDDGVIGVDDLGRWPPDSEAFGFLEAISLARSVEALMKHPFVAKKHRPGELVALARLAPIATKTFYSCRV</sequence>
<dbReference type="PhylomeDB" id="B0Y7X5"/>
<dbReference type="Gene3D" id="1.10.510.10">
    <property type="entry name" value="Transferase(Phosphotransferase) domain 1"/>
    <property type="match status" value="1"/>
</dbReference>
<protein>
    <recommendedName>
        <fullName evidence="5">Protein kinase domain-containing protein</fullName>
    </recommendedName>
</protein>
<dbReference type="HOGENOM" id="CLU_048008_0_0_1"/>
<feature type="compositionally biased region" description="Polar residues" evidence="4">
    <location>
        <begin position="1"/>
        <end position="13"/>
    </location>
</feature>
<dbReference type="PROSITE" id="PS50011">
    <property type="entry name" value="PROTEIN_KINASE_DOM"/>
    <property type="match status" value="1"/>
</dbReference>
<dbReference type="VEuPathDB" id="FungiDB:AFUB_075350"/>
<keyword evidence="7" id="KW-1185">Reference proteome</keyword>
<feature type="region of interest" description="Disordered" evidence="4">
    <location>
        <begin position="1"/>
        <end position="88"/>
    </location>
</feature>
<dbReference type="GO" id="GO:0005524">
    <property type="term" value="F:ATP binding"/>
    <property type="evidence" value="ECO:0007669"/>
    <property type="project" value="UniProtKB-KW"/>
</dbReference>
<dbReference type="GO" id="GO:0004672">
    <property type="term" value="F:protein kinase activity"/>
    <property type="evidence" value="ECO:0007669"/>
    <property type="project" value="InterPro"/>
</dbReference>
<dbReference type="PANTHER" id="PTHR45832">
    <property type="entry name" value="SERINE/THREONINE-PROTEIN KINASE SAMKA-RELATED-RELATED"/>
    <property type="match status" value="1"/>
</dbReference>
<keyword evidence="3" id="KW-0067">ATP-binding</keyword>